<gene>
    <name evidence="5" type="ORF">K466DRAFT_647327</name>
</gene>
<reference evidence="5 6" key="1">
    <citation type="journal article" date="2019" name="Nat. Ecol. Evol.">
        <title>Megaphylogeny resolves global patterns of mushroom evolution.</title>
        <authorList>
            <person name="Varga T."/>
            <person name="Krizsan K."/>
            <person name="Foldi C."/>
            <person name="Dima B."/>
            <person name="Sanchez-Garcia M."/>
            <person name="Sanchez-Ramirez S."/>
            <person name="Szollosi G.J."/>
            <person name="Szarkandi J.G."/>
            <person name="Papp V."/>
            <person name="Albert L."/>
            <person name="Andreopoulos W."/>
            <person name="Angelini C."/>
            <person name="Antonin V."/>
            <person name="Barry K.W."/>
            <person name="Bougher N.L."/>
            <person name="Buchanan P."/>
            <person name="Buyck B."/>
            <person name="Bense V."/>
            <person name="Catcheside P."/>
            <person name="Chovatia M."/>
            <person name="Cooper J."/>
            <person name="Damon W."/>
            <person name="Desjardin D."/>
            <person name="Finy P."/>
            <person name="Geml J."/>
            <person name="Haridas S."/>
            <person name="Hughes K."/>
            <person name="Justo A."/>
            <person name="Karasinski D."/>
            <person name="Kautmanova I."/>
            <person name="Kiss B."/>
            <person name="Kocsube S."/>
            <person name="Kotiranta H."/>
            <person name="LaButti K.M."/>
            <person name="Lechner B.E."/>
            <person name="Liimatainen K."/>
            <person name="Lipzen A."/>
            <person name="Lukacs Z."/>
            <person name="Mihaltcheva S."/>
            <person name="Morgado L.N."/>
            <person name="Niskanen T."/>
            <person name="Noordeloos M.E."/>
            <person name="Ohm R.A."/>
            <person name="Ortiz-Santana B."/>
            <person name="Ovrebo C."/>
            <person name="Racz N."/>
            <person name="Riley R."/>
            <person name="Savchenko A."/>
            <person name="Shiryaev A."/>
            <person name="Soop K."/>
            <person name="Spirin V."/>
            <person name="Szebenyi C."/>
            <person name="Tomsovsky M."/>
            <person name="Tulloss R.E."/>
            <person name="Uehling J."/>
            <person name="Grigoriev I.V."/>
            <person name="Vagvolgyi C."/>
            <person name="Papp T."/>
            <person name="Martin F.M."/>
            <person name="Miettinen O."/>
            <person name="Hibbett D.S."/>
            <person name="Nagy L.G."/>
        </authorList>
    </citation>
    <scope>NUCLEOTIDE SEQUENCE [LARGE SCALE GENOMIC DNA]</scope>
    <source>
        <strain evidence="5 6">HHB13444</strain>
    </source>
</reference>
<dbReference type="SUPFAM" id="SSF54373">
    <property type="entry name" value="FAD-linked reductases, C-terminal domain"/>
    <property type="match status" value="1"/>
</dbReference>
<evidence type="ECO:0000313" key="6">
    <source>
        <dbReference type="Proteomes" id="UP000308197"/>
    </source>
</evidence>
<evidence type="ECO:0000256" key="1">
    <source>
        <dbReference type="ARBA" id="ARBA00022630"/>
    </source>
</evidence>
<keyword evidence="3" id="KW-0560">Oxidoreductase</keyword>
<dbReference type="AlphaFoldDB" id="A0A5C3P591"/>
<dbReference type="Proteomes" id="UP000308197">
    <property type="component" value="Unassembled WGS sequence"/>
</dbReference>
<dbReference type="GO" id="GO:0044550">
    <property type="term" value="P:secondary metabolite biosynthetic process"/>
    <property type="evidence" value="ECO:0007669"/>
    <property type="project" value="TreeGrafter"/>
</dbReference>
<dbReference type="InParanoid" id="A0A5C3P591"/>
<evidence type="ECO:0000313" key="5">
    <source>
        <dbReference type="EMBL" id="TFK84179.1"/>
    </source>
</evidence>
<feature type="domain" description="FAD-binding" evidence="4">
    <location>
        <begin position="20"/>
        <end position="204"/>
    </location>
</feature>
<dbReference type="Pfam" id="PF01494">
    <property type="entry name" value="FAD_binding_3"/>
    <property type="match status" value="2"/>
</dbReference>
<proteinExistence type="predicted"/>
<keyword evidence="1" id="KW-0285">Flavoprotein</keyword>
<accession>A0A5C3P591</accession>
<keyword evidence="6" id="KW-1185">Reference proteome</keyword>
<sequence length="533" mass="59569">MPNESASPAAPYATPRFRLAIVGGGIAGLTLAVALGRYEEKGSPLKVDLYEGGPEITTVGAGISVWARTWAIMRQLGIYDQLAGEAVRQEQSGAEEQPADDTELKPAFVLRKSDWKREGFEFGTVMIPNGSTTMHRAEMVDVLVRNLPPSCSIHTSKKLVRYTEAVENGSATGAYVLHFKDGTTAEADVIIGADGINSKTRTAMYRYAHERDCTGAQMVKKEECDRCKHAVPKWTGTVAYRFLIPTAKMREVNPALRALQVKCPMSYGGKGKHIITYPISHGKYLNWIAFVTIPGGEGTTYPKKWVTDATQEELASHFPDWEVEVDQMISCVEKPTLWGIHIVDELPFSVSGRVALIGDAVHAMETHFGAGGGQAIEDAYLIGLMLSDSRVTLSRVAEVFRIYEDIRLPFAQKVVKNAAKVGRMYEFRYPGLYDGVPVSATSEEEELETTKVRLHELSEAIQELWKWQWGERVEEHWDEARKRLERAMQEGDVDTVSTEETTRCITTYNTFRQALHTRHTQWIVENLYVDSQV</sequence>
<evidence type="ECO:0000256" key="3">
    <source>
        <dbReference type="ARBA" id="ARBA00023002"/>
    </source>
</evidence>
<dbReference type="Gene3D" id="3.50.50.60">
    <property type="entry name" value="FAD/NAD(P)-binding domain"/>
    <property type="match status" value="1"/>
</dbReference>
<protein>
    <submittedName>
        <fullName evidence="5">FAD/NAD(P)-binding domain-containing protein</fullName>
    </submittedName>
</protein>
<evidence type="ECO:0000259" key="4">
    <source>
        <dbReference type="Pfam" id="PF01494"/>
    </source>
</evidence>
<dbReference type="InterPro" id="IPR002938">
    <property type="entry name" value="FAD-bd"/>
</dbReference>
<dbReference type="GO" id="GO:0071949">
    <property type="term" value="F:FAD binding"/>
    <property type="evidence" value="ECO:0007669"/>
    <property type="project" value="InterPro"/>
</dbReference>
<dbReference type="STRING" id="1314778.A0A5C3P591"/>
<dbReference type="GO" id="GO:0016491">
    <property type="term" value="F:oxidoreductase activity"/>
    <property type="evidence" value="ECO:0007669"/>
    <property type="project" value="UniProtKB-KW"/>
</dbReference>
<name>A0A5C3P591_9APHY</name>
<keyword evidence="2" id="KW-0274">FAD</keyword>
<dbReference type="EMBL" id="ML211335">
    <property type="protein sequence ID" value="TFK84179.1"/>
    <property type="molecule type" value="Genomic_DNA"/>
</dbReference>
<dbReference type="PANTHER" id="PTHR46720:SF3">
    <property type="entry name" value="FAD-BINDING DOMAIN-CONTAINING PROTEIN-RELATED"/>
    <property type="match status" value="1"/>
</dbReference>
<dbReference type="SUPFAM" id="SSF51905">
    <property type="entry name" value="FAD/NAD(P)-binding domain"/>
    <property type="match status" value="1"/>
</dbReference>
<organism evidence="5 6">
    <name type="scientific">Polyporus arcularius HHB13444</name>
    <dbReference type="NCBI Taxonomy" id="1314778"/>
    <lineage>
        <taxon>Eukaryota</taxon>
        <taxon>Fungi</taxon>
        <taxon>Dikarya</taxon>
        <taxon>Basidiomycota</taxon>
        <taxon>Agaricomycotina</taxon>
        <taxon>Agaricomycetes</taxon>
        <taxon>Polyporales</taxon>
        <taxon>Polyporaceae</taxon>
        <taxon>Polyporus</taxon>
    </lineage>
</organism>
<dbReference type="InterPro" id="IPR051104">
    <property type="entry name" value="FAD_monoxygenase"/>
</dbReference>
<dbReference type="PANTHER" id="PTHR46720">
    <property type="entry name" value="HYDROXYLASE, PUTATIVE (AFU_ORTHOLOGUE AFUA_3G01460)-RELATED"/>
    <property type="match status" value="1"/>
</dbReference>
<evidence type="ECO:0000256" key="2">
    <source>
        <dbReference type="ARBA" id="ARBA00022827"/>
    </source>
</evidence>
<dbReference type="InterPro" id="IPR036188">
    <property type="entry name" value="FAD/NAD-bd_sf"/>
</dbReference>
<feature type="domain" description="FAD-binding" evidence="4">
    <location>
        <begin position="351"/>
        <end position="418"/>
    </location>
</feature>
<dbReference type="PRINTS" id="PR00420">
    <property type="entry name" value="RNGMNOXGNASE"/>
</dbReference>